<dbReference type="PANTHER" id="PTHR42957:SF1">
    <property type="entry name" value="HELICASE MJ1565-RELATED"/>
    <property type="match status" value="1"/>
</dbReference>
<dbReference type="EMBL" id="JAKELL010000041">
    <property type="protein sequence ID" value="KAH8988624.1"/>
    <property type="molecule type" value="Genomic_DNA"/>
</dbReference>
<keyword evidence="2" id="KW-1185">Reference proteome</keyword>
<evidence type="ECO:0000313" key="1">
    <source>
        <dbReference type="EMBL" id="KAH8988624.1"/>
    </source>
</evidence>
<dbReference type="Proteomes" id="UP001201163">
    <property type="component" value="Unassembled WGS sequence"/>
</dbReference>
<dbReference type="InterPro" id="IPR027417">
    <property type="entry name" value="P-loop_NTPase"/>
</dbReference>
<protein>
    <recommendedName>
        <fullName evidence="3">Zona occludens toxin N-terminal domain-containing protein</fullName>
    </recommendedName>
</protein>
<accession>A0AAD4LGL9</accession>
<dbReference type="InterPro" id="IPR008571">
    <property type="entry name" value="HerA-like"/>
</dbReference>
<evidence type="ECO:0000313" key="2">
    <source>
        <dbReference type="Proteomes" id="UP001201163"/>
    </source>
</evidence>
<name>A0AAD4LGL9_9AGAM</name>
<organism evidence="1 2">
    <name type="scientific">Lactarius akahatsu</name>
    <dbReference type="NCBI Taxonomy" id="416441"/>
    <lineage>
        <taxon>Eukaryota</taxon>
        <taxon>Fungi</taxon>
        <taxon>Dikarya</taxon>
        <taxon>Basidiomycota</taxon>
        <taxon>Agaricomycotina</taxon>
        <taxon>Agaricomycetes</taxon>
        <taxon>Russulales</taxon>
        <taxon>Russulaceae</taxon>
        <taxon>Lactarius</taxon>
    </lineage>
</organism>
<dbReference type="PANTHER" id="PTHR42957">
    <property type="entry name" value="HELICASE MJ1565-RELATED"/>
    <property type="match status" value="1"/>
</dbReference>
<dbReference type="SUPFAM" id="SSF52540">
    <property type="entry name" value="P-loop containing nucleoside triphosphate hydrolases"/>
    <property type="match status" value="1"/>
</dbReference>
<reference evidence="1" key="1">
    <citation type="submission" date="2022-01" db="EMBL/GenBank/DDBJ databases">
        <title>Comparative genomics reveals a dynamic genome evolution in the ectomycorrhizal milk-cap (Lactarius) mushrooms.</title>
        <authorList>
            <consortium name="DOE Joint Genome Institute"/>
            <person name="Lebreton A."/>
            <person name="Tang N."/>
            <person name="Kuo A."/>
            <person name="LaButti K."/>
            <person name="Drula E."/>
            <person name="Barry K."/>
            <person name="Clum A."/>
            <person name="Lipzen A."/>
            <person name="Mousain D."/>
            <person name="Ng V."/>
            <person name="Wang R."/>
            <person name="Wang X."/>
            <person name="Dai Y."/>
            <person name="Henrissat B."/>
            <person name="Grigoriev I.V."/>
            <person name="Guerin-Laguette A."/>
            <person name="Yu F."/>
            <person name="Martin F.M."/>
        </authorList>
    </citation>
    <scope>NUCLEOTIDE SEQUENCE</scope>
    <source>
        <strain evidence="1">QP</strain>
    </source>
</reference>
<dbReference type="Gene3D" id="3.40.50.300">
    <property type="entry name" value="P-loop containing nucleotide triphosphate hydrolases"/>
    <property type="match status" value="1"/>
</dbReference>
<dbReference type="AlphaFoldDB" id="A0AAD4LGL9"/>
<gene>
    <name evidence="1" type="ORF">EDB92DRAFT_1871594</name>
</gene>
<sequence length="432" mass="47150">MRQAIGQYGVFGNITESRLPQAMSMQNDEFSRLYLNTNTPFSALVCGVQGSGKSHTVSVILENMFVTGCPALGQLVKPLSGLILHVGETGSCSAPCEAAHVGVSTVNNAKPPPVVVYVAPSSLKRMQQVYSRLGKNIEVKPLYFSPSELDAAAFLSLMAVNSSDHAPLYMQTVLSILRELGDDYTYTAFMARIEEQKKDMNPAQKAGLKQRLDLLMTFTRPAGKPKSPSKARTISTVEEQRFASGRVTIVDLSDPFVDSAMAGAIFEICIRLFQRANVDTGKVLVVDEAHKYLSDASTPTGLTRALLSLVRQQRHMSMRVIVSTQEPTVLPSAFIALCSLIILHRFASSAWWEHLKKHIPATMSSDDSFDRVVTLKTGEALVCCPTGVYVGAELGSESEGVKIKLLRFSRNFLVVRTRRRVTADGGVSLMAI</sequence>
<evidence type="ECO:0008006" key="3">
    <source>
        <dbReference type="Google" id="ProtNLM"/>
    </source>
</evidence>
<proteinExistence type="predicted"/>
<comment type="caution">
    <text evidence="1">The sequence shown here is derived from an EMBL/GenBank/DDBJ whole genome shotgun (WGS) entry which is preliminary data.</text>
</comment>